<feature type="region of interest" description="Disordered" evidence="1">
    <location>
        <begin position="454"/>
        <end position="474"/>
    </location>
</feature>
<accession>T1JF38</accession>
<dbReference type="PhylomeDB" id="T1JF38"/>
<dbReference type="Gene3D" id="3.30.1370.50">
    <property type="entry name" value="R3H-like domain"/>
    <property type="match status" value="1"/>
</dbReference>
<evidence type="ECO:0000256" key="1">
    <source>
        <dbReference type="SAM" id="MobiDB-lite"/>
    </source>
</evidence>
<reference evidence="2" key="2">
    <citation type="submission" date="2015-02" db="UniProtKB">
        <authorList>
            <consortium name="EnsemblMetazoa"/>
        </authorList>
    </citation>
    <scope>IDENTIFICATION</scope>
</reference>
<dbReference type="OMA" id="YQRDFWL"/>
<name>T1JF38_STRMM</name>
<feature type="compositionally biased region" description="Low complexity" evidence="1">
    <location>
        <begin position="186"/>
        <end position="200"/>
    </location>
</feature>
<dbReference type="Proteomes" id="UP000014500">
    <property type="component" value="Unassembled WGS sequence"/>
</dbReference>
<keyword evidence="3" id="KW-1185">Reference proteome</keyword>
<evidence type="ECO:0000313" key="3">
    <source>
        <dbReference type="Proteomes" id="UP000014500"/>
    </source>
</evidence>
<protein>
    <recommendedName>
        <fullName evidence="4">R3H domain-containing protein</fullName>
    </recommendedName>
</protein>
<dbReference type="eggNOG" id="ENOG502S7J7">
    <property type="taxonomic scope" value="Eukaryota"/>
</dbReference>
<feature type="compositionally biased region" description="Polar residues" evidence="1">
    <location>
        <begin position="457"/>
        <end position="474"/>
    </location>
</feature>
<dbReference type="EMBL" id="JH432141">
    <property type="status" value="NOT_ANNOTATED_CDS"/>
    <property type="molecule type" value="Genomic_DNA"/>
</dbReference>
<evidence type="ECO:0000313" key="2">
    <source>
        <dbReference type="EnsemblMetazoa" id="SMAR012443-PA"/>
    </source>
</evidence>
<dbReference type="PANTHER" id="PTHR14195">
    <property type="entry name" value="G PATCH DOMAIN CONTAINING PROTEIN 2"/>
    <property type="match status" value="1"/>
</dbReference>
<dbReference type="HOGENOM" id="CLU_037563_0_0_1"/>
<dbReference type="STRING" id="126957.T1JF38"/>
<dbReference type="AlphaFoldDB" id="T1JF38"/>
<organism evidence="2 3">
    <name type="scientific">Strigamia maritima</name>
    <name type="common">European centipede</name>
    <name type="synonym">Geophilus maritimus</name>
    <dbReference type="NCBI Taxonomy" id="126957"/>
    <lineage>
        <taxon>Eukaryota</taxon>
        <taxon>Metazoa</taxon>
        <taxon>Ecdysozoa</taxon>
        <taxon>Arthropoda</taxon>
        <taxon>Myriapoda</taxon>
        <taxon>Chilopoda</taxon>
        <taxon>Pleurostigmophora</taxon>
        <taxon>Geophilomorpha</taxon>
        <taxon>Linotaeniidae</taxon>
        <taxon>Strigamia</taxon>
    </lineage>
</organism>
<dbReference type="GO" id="GO:0003676">
    <property type="term" value="F:nucleic acid binding"/>
    <property type="evidence" value="ECO:0007669"/>
    <property type="project" value="InterPro"/>
</dbReference>
<reference evidence="3" key="1">
    <citation type="submission" date="2011-05" db="EMBL/GenBank/DDBJ databases">
        <authorList>
            <person name="Richards S.R."/>
            <person name="Qu J."/>
            <person name="Jiang H."/>
            <person name="Jhangiani S.N."/>
            <person name="Agravi P."/>
            <person name="Goodspeed R."/>
            <person name="Gross S."/>
            <person name="Mandapat C."/>
            <person name="Jackson L."/>
            <person name="Mathew T."/>
            <person name="Pu L."/>
            <person name="Thornton R."/>
            <person name="Saada N."/>
            <person name="Wilczek-Boney K.B."/>
            <person name="Lee S."/>
            <person name="Kovar C."/>
            <person name="Wu Y."/>
            <person name="Scherer S.E."/>
            <person name="Worley K.C."/>
            <person name="Muzny D.M."/>
            <person name="Gibbs R."/>
        </authorList>
    </citation>
    <scope>NUCLEOTIDE SEQUENCE</scope>
    <source>
        <strain evidence="3">Brora</strain>
    </source>
</reference>
<dbReference type="InterPro" id="IPR036867">
    <property type="entry name" value="R3H_dom_sf"/>
</dbReference>
<proteinExistence type="predicted"/>
<feature type="region of interest" description="Disordered" evidence="1">
    <location>
        <begin position="177"/>
        <end position="200"/>
    </location>
</feature>
<feature type="region of interest" description="Disordered" evidence="1">
    <location>
        <begin position="230"/>
        <end position="265"/>
    </location>
</feature>
<dbReference type="EnsemblMetazoa" id="SMAR012443-RA">
    <property type="protein sequence ID" value="SMAR012443-PA"/>
    <property type="gene ID" value="SMAR012443"/>
</dbReference>
<dbReference type="InterPro" id="IPR051189">
    <property type="entry name" value="Splicing_assoc_domain"/>
</dbReference>
<feature type="compositionally biased region" description="Basic residues" evidence="1">
    <location>
        <begin position="45"/>
        <end position="58"/>
    </location>
</feature>
<sequence>MERSIIKKFKRLNVLPKFDFKNMDELVHDLTNALEESSSAKFNVKAKKRRGFKRRSKKPSATAAMLSRERISEDSESSFDDAKVTTSSETGLATDSGSINSSFVFNCNRHGPLCPRPKRKFKRMAIDPSATEQLKLKLLKNHNQNDCCTYLSYQGDIENVYRNLTMDPLGVMCGKRKRNREKSTDMSHSSSVESSTSVPNQSDEYCFLEPFQKREENDCCMDSLDVKQMGDSSSLSSSESDAGVYTNDEGREGDDEQSDFYHEPGPAWGIPDQLSWWNAEAMKLNMSQETDSKFHAFLAGSYQTWPNQQTFKDHNGREIRAGKRRLRDLRPSFSIISSVNEKISRFLQDPERTELRLPNVNNEESAQLNYLASLYSLHVRSEGRNKSKGYVLVKSMNTTQLVNLDHYKFHAITNKTLVNDTKRCRRMPPSTCPINDGIHESGFSGGIGGQIHRNAQWKPNSSSSIEDNQSQTSI</sequence>
<feature type="region of interest" description="Disordered" evidence="1">
    <location>
        <begin position="45"/>
        <end position="84"/>
    </location>
</feature>
<evidence type="ECO:0008006" key="4">
    <source>
        <dbReference type="Google" id="ProtNLM"/>
    </source>
</evidence>